<keyword evidence="9 10" id="KW-0472">Membrane</keyword>
<comment type="subcellular location">
    <subcellularLocation>
        <location evidence="1">Mitochondrion inner membrane</location>
        <topology evidence="1">Multi-pass membrane protein</topology>
    </subcellularLocation>
</comment>
<evidence type="ECO:0000256" key="9">
    <source>
        <dbReference type="ARBA" id="ARBA00023136"/>
    </source>
</evidence>
<keyword evidence="4 10" id="KW-0812">Transmembrane</keyword>
<evidence type="ECO:0000256" key="1">
    <source>
        <dbReference type="ARBA" id="ARBA00004448"/>
    </source>
</evidence>
<evidence type="ECO:0008006" key="14">
    <source>
        <dbReference type="Google" id="ProtNLM"/>
    </source>
</evidence>
<evidence type="ECO:0000256" key="10">
    <source>
        <dbReference type="PROSITE-ProRule" id="PRU00282"/>
    </source>
</evidence>
<dbReference type="SUPFAM" id="SSF103506">
    <property type="entry name" value="Mitochondrial carrier"/>
    <property type="match status" value="1"/>
</dbReference>
<accession>A0AAN7ZJL7</accession>
<feature type="repeat" description="Solcar" evidence="10">
    <location>
        <begin position="203"/>
        <end position="294"/>
    </location>
</feature>
<keyword evidence="8" id="KW-0496">Mitochondrion</keyword>
<evidence type="ECO:0000256" key="4">
    <source>
        <dbReference type="ARBA" id="ARBA00022692"/>
    </source>
</evidence>
<evidence type="ECO:0000256" key="7">
    <source>
        <dbReference type="ARBA" id="ARBA00022989"/>
    </source>
</evidence>
<evidence type="ECO:0000256" key="3">
    <source>
        <dbReference type="ARBA" id="ARBA00022448"/>
    </source>
</evidence>
<comment type="similarity">
    <text evidence="2 11">Belongs to the mitochondrial carrier (TC 2.A.29) family.</text>
</comment>
<feature type="repeat" description="Solcar" evidence="10">
    <location>
        <begin position="104"/>
        <end position="193"/>
    </location>
</feature>
<evidence type="ECO:0000313" key="13">
    <source>
        <dbReference type="Proteomes" id="UP001329430"/>
    </source>
</evidence>
<comment type="caution">
    <text evidence="12">The sequence shown here is derived from an EMBL/GenBank/DDBJ whole genome shotgun (WGS) entry which is preliminary data.</text>
</comment>
<keyword evidence="6" id="KW-0999">Mitochondrion inner membrane</keyword>
<dbReference type="PANTHER" id="PTHR45928">
    <property type="entry name" value="RE38146P"/>
    <property type="match status" value="1"/>
</dbReference>
<dbReference type="PANTHER" id="PTHR45928:SF1">
    <property type="entry name" value="RE38146P"/>
    <property type="match status" value="1"/>
</dbReference>
<dbReference type="Gene3D" id="1.50.40.10">
    <property type="entry name" value="Mitochondrial carrier domain"/>
    <property type="match status" value="1"/>
</dbReference>
<evidence type="ECO:0000313" key="12">
    <source>
        <dbReference type="EMBL" id="KAK5645022.1"/>
    </source>
</evidence>
<proteinExistence type="inferred from homology"/>
<name>A0AAN7ZJL7_9COLE</name>
<protein>
    <recommendedName>
        <fullName evidence="14">Solute carrier family 25 member 35</fullName>
    </recommendedName>
</protein>
<keyword evidence="5" id="KW-0677">Repeat</keyword>
<dbReference type="EMBL" id="JAVRBK010000004">
    <property type="protein sequence ID" value="KAK5645022.1"/>
    <property type="molecule type" value="Genomic_DNA"/>
</dbReference>
<evidence type="ECO:0000256" key="11">
    <source>
        <dbReference type="RuleBase" id="RU000488"/>
    </source>
</evidence>
<feature type="repeat" description="Solcar" evidence="10">
    <location>
        <begin position="1"/>
        <end position="90"/>
    </location>
</feature>
<dbReference type="PROSITE" id="PS50920">
    <property type="entry name" value="SOLCAR"/>
    <property type="match status" value="3"/>
</dbReference>
<sequence length="308" mass="34067">MDFLIAGASAVSAGVFTNPLEVLKTRVQLQGELRKRGQHAVHYKNLLHAGYVVGKTEGIPALQKGLVAGLWVQFIMNGLRLGAYQFADSHGYVRDKDGNLILYKNVLFGGLGGTFGHYFASPFFMVKTHFQSQASKSIAVGYQHNHEGTWQALKTIFGEHGMKGLFRGAGASIPRAFVASTSQLTSFTYCKEFLGKYNVLTDHPYLKSFVASMVGGVAISVMVTPFDLILTRLYNQGVDAQGRGLLYKSYTDCVTKIYKSEGLIGFSKGLGANYFRLGPHTVLCLMFWDYYKNLYEKVSFKSKSQINV</sequence>
<evidence type="ECO:0000256" key="5">
    <source>
        <dbReference type="ARBA" id="ARBA00022737"/>
    </source>
</evidence>
<dbReference type="InterPro" id="IPR018108">
    <property type="entry name" value="MCP_transmembrane"/>
</dbReference>
<keyword evidence="7" id="KW-1133">Transmembrane helix</keyword>
<evidence type="ECO:0000256" key="2">
    <source>
        <dbReference type="ARBA" id="ARBA00006375"/>
    </source>
</evidence>
<evidence type="ECO:0000256" key="6">
    <source>
        <dbReference type="ARBA" id="ARBA00022792"/>
    </source>
</evidence>
<gene>
    <name evidence="12" type="ORF">RI129_006322</name>
</gene>
<dbReference type="AlphaFoldDB" id="A0AAN7ZJL7"/>
<reference evidence="12 13" key="1">
    <citation type="journal article" date="2024" name="Insects">
        <title>An Improved Chromosome-Level Genome Assembly of the Firefly Pyrocoelia pectoralis.</title>
        <authorList>
            <person name="Fu X."/>
            <person name="Meyer-Rochow V.B."/>
            <person name="Ballantyne L."/>
            <person name="Zhu X."/>
        </authorList>
    </citation>
    <scope>NUCLEOTIDE SEQUENCE [LARGE SCALE GENOMIC DNA]</scope>
    <source>
        <strain evidence="12">XCY_ONT2</strain>
    </source>
</reference>
<evidence type="ECO:0000256" key="8">
    <source>
        <dbReference type="ARBA" id="ARBA00023128"/>
    </source>
</evidence>
<dbReference type="GO" id="GO:0005743">
    <property type="term" value="C:mitochondrial inner membrane"/>
    <property type="evidence" value="ECO:0007669"/>
    <property type="project" value="UniProtKB-SubCell"/>
</dbReference>
<dbReference type="InterPro" id="IPR023395">
    <property type="entry name" value="MCP_dom_sf"/>
</dbReference>
<organism evidence="12 13">
    <name type="scientific">Pyrocoelia pectoralis</name>
    <dbReference type="NCBI Taxonomy" id="417401"/>
    <lineage>
        <taxon>Eukaryota</taxon>
        <taxon>Metazoa</taxon>
        <taxon>Ecdysozoa</taxon>
        <taxon>Arthropoda</taxon>
        <taxon>Hexapoda</taxon>
        <taxon>Insecta</taxon>
        <taxon>Pterygota</taxon>
        <taxon>Neoptera</taxon>
        <taxon>Endopterygota</taxon>
        <taxon>Coleoptera</taxon>
        <taxon>Polyphaga</taxon>
        <taxon>Elateriformia</taxon>
        <taxon>Elateroidea</taxon>
        <taxon>Lampyridae</taxon>
        <taxon>Lampyrinae</taxon>
        <taxon>Pyrocoelia</taxon>
    </lineage>
</organism>
<keyword evidence="3 11" id="KW-0813">Transport</keyword>
<dbReference type="Proteomes" id="UP001329430">
    <property type="component" value="Chromosome 4"/>
</dbReference>
<dbReference type="Pfam" id="PF00153">
    <property type="entry name" value="Mito_carr"/>
    <property type="match status" value="3"/>
</dbReference>
<dbReference type="InterPro" id="IPR051508">
    <property type="entry name" value="Mito_Carrier_Antiporter"/>
</dbReference>
<keyword evidence="13" id="KW-1185">Reference proteome</keyword>